<dbReference type="InterPro" id="IPR001806">
    <property type="entry name" value="Small_GTPase"/>
</dbReference>
<accession>A0A7S2TQK1</accession>
<dbReference type="GO" id="GO:0045335">
    <property type="term" value="C:phagocytic vesicle"/>
    <property type="evidence" value="ECO:0007669"/>
    <property type="project" value="TreeGrafter"/>
</dbReference>
<evidence type="ECO:0000313" key="4">
    <source>
        <dbReference type="EMBL" id="CAD9765421.1"/>
    </source>
</evidence>
<dbReference type="PRINTS" id="PR00449">
    <property type="entry name" value="RASTRNSFRMNG"/>
</dbReference>
<reference evidence="4" key="1">
    <citation type="submission" date="2021-01" db="EMBL/GenBank/DDBJ databases">
        <authorList>
            <person name="Corre E."/>
            <person name="Pelletier E."/>
            <person name="Niang G."/>
            <person name="Scheremetjew M."/>
            <person name="Finn R."/>
            <person name="Kale V."/>
            <person name="Holt S."/>
            <person name="Cochrane G."/>
            <person name="Meng A."/>
            <person name="Brown T."/>
            <person name="Cohen L."/>
        </authorList>
    </citation>
    <scope>NUCLEOTIDE SEQUENCE</scope>
    <source>
        <strain evidence="4">CCMP622</strain>
    </source>
</reference>
<dbReference type="GO" id="GO:0090385">
    <property type="term" value="P:phagosome-lysosome fusion"/>
    <property type="evidence" value="ECO:0007669"/>
    <property type="project" value="TreeGrafter"/>
</dbReference>
<dbReference type="SMART" id="SM00175">
    <property type="entry name" value="RAB"/>
    <property type="match status" value="1"/>
</dbReference>
<dbReference type="EMBL" id="HBHP01017200">
    <property type="protein sequence ID" value="CAD9765421.1"/>
    <property type="molecule type" value="Transcribed_RNA"/>
</dbReference>
<dbReference type="Gene3D" id="3.40.50.300">
    <property type="entry name" value="P-loop containing nucleotide triphosphate hydrolases"/>
    <property type="match status" value="1"/>
</dbReference>
<dbReference type="PANTHER" id="PTHR47981">
    <property type="entry name" value="RAB FAMILY"/>
    <property type="match status" value="1"/>
</dbReference>
<dbReference type="SUPFAM" id="SSF52540">
    <property type="entry name" value="P-loop containing nucleoside triphosphate hydrolases"/>
    <property type="match status" value="1"/>
</dbReference>
<evidence type="ECO:0000256" key="2">
    <source>
        <dbReference type="ARBA" id="ARBA00022741"/>
    </source>
</evidence>
<dbReference type="PANTHER" id="PTHR47981:SF20">
    <property type="entry name" value="RAS-RELATED PROTEIN RAB-7A"/>
    <property type="match status" value="1"/>
</dbReference>
<dbReference type="PROSITE" id="PS51419">
    <property type="entry name" value="RAB"/>
    <property type="match status" value="1"/>
</dbReference>
<dbReference type="AlphaFoldDB" id="A0A7S2TQK1"/>
<protein>
    <submittedName>
        <fullName evidence="4">Uncharacterized protein</fullName>
    </submittedName>
</protein>
<dbReference type="GO" id="GO:0005770">
    <property type="term" value="C:late endosome"/>
    <property type="evidence" value="ECO:0007669"/>
    <property type="project" value="TreeGrafter"/>
</dbReference>
<evidence type="ECO:0000256" key="1">
    <source>
        <dbReference type="ARBA" id="ARBA00006270"/>
    </source>
</evidence>
<dbReference type="GO" id="GO:0005764">
    <property type="term" value="C:lysosome"/>
    <property type="evidence" value="ECO:0007669"/>
    <property type="project" value="TreeGrafter"/>
</dbReference>
<dbReference type="GO" id="GO:0005525">
    <property type="term" value="F:GTP binding"/>
    <property type="evidence" value="ECO:0007669"/>
    <property type="project" value="UniProtKB-KW"/>
</dbReference>
<comment type="similarity">
    <text evidence="1">Belongs to the small GTPase superfamily. Rab family.</text>
</comment>
<organism evidence="4">
    <name type="scientific">Lotharella oceanica</name>
    <dbReference type="NCBI Taxonomy" id="641309"/>
    <lineage>
        <taxon>Eukaryota</taxon>
        <taxon>Sar</taxon>
        <taxon>Rhizaria</taxon>
        <taxon>Cercozoa</taxon>
        <taxon>Chlorarachniophyceae</taxon>
        <taxon>Lotharella</taxon>
    </lineage>
</organism>
<keyword evidence="3" id="KW-0342">GTP-binding</keyword>
<dbReference type="Pfam" id="PF00071">
    <property type="entry name" value="Ras"/>
    <property type="match status" value="1"/>
</dbReference>
<name>A0A7S2TQK1_9EUKA</name>
<evidence type="ECO:0000256" key="3">
    <source>
        <dbReference type="ARBA" id="ARBA00023134"/>
    </source>
</evidence>
<dbReference type="GO" id="GO:0003924">
    <property type="term" value="F:GTPase activity"/>
    <property type="evidence" value="ECO:0007669"/>
    <property type="project" value="InterPro"/>
</dbReference>
<dbReference type="PROSITE" id="PS51421">
    <property type="entry name" value="RAS"/>
    <property type="match status" value="1"/>
</dbReference>
<sequence>MRHSSANSSERLFPFIIVGNKCDDTRRRTVTRAEAQRWCHQNKKLPYIETSARLNYDVHNAFREAARRRIEESTEVVLKSQAHLPLFELVWEGYNNNCRDE</sequence>
<dbReference type="InterPro" id="IPR027417">
    <property type="entry name" value="P-loop_NTPase"/>
</dbReference>
<proteinExistence type="inferred from homology"/>
<gene>
    <name evidence="4" type="ORF">LSP00402_LOCUS10656</name>
</gene>
<keyword evidence="2" id="KW-0547">Nucleotide-binding</keyword>